<dbReference type="PANTHER" id="PTHR43744">
    <property type="entry name" value="ABC TRANSPORTER PERMEASE PROTEIN MG189-RELATED-RELATED"/>
    <property type="match status" value="1"/>
</dbReference>
<evidence type="ECO:0000256" key="6">
    <source>
        <dbReference type="ARBA" id="ARBA00023136"/>
    </source>
</evidence>
<dbReference type="STRING" id="561176.SAMN04488561_1590"/>
<evidence type="ECO:0000313" key="10">
    <source>
        <dbReference type="Proteomes" id="UP000181980"/>
    </source>
</evidence>
<evidence type="ECO:0000256" key="3">
    <source>
        <dbReference type="ARBA" id="ARBA00022475"/>
    </source>
</evidence>
<keyword evidence="3" id="KW-1003">Cell membrane</keyword>
<feature type="transmembrane region" description="Helical" evidence="7">
    <location>
        <begin position="143"/>
        <end position="168"/>
    </location>
</feature>
<dbReference type="GO" id="GO:0005886">
    <property type="term" value="C:plasma membrane"/>
    <property type="evidence" value="ECO:0007669"/>
    <property type="project" value="UniProtKB-SubCell"/>
</dbReference>
<dbReference type="PROSITE" id="PS50928">
    <property type="entry name" value="ABC_TM1"/>
    <property type="match status" value="1"/>
</dbReference>
<name>A0A1H5JHW9_9ACTN</name>
<feature type="transmembrane region" description="Helical" evidence="7">
    <location>
        <begin position="74"/>
        <end position="98"/>
    </location>
</feature>
<organism evidence="9 10">
    <name type="scientific">Jiangella alba</name>
    <dbReference type="NCBI Taxonomy" id="561176"/>
    <lineage>
        <taxon>Bacteria</taxon>
        <taxon>Bacillati</taxon>
        <taxon>Actinomycetota</taxon>
        <taxon>Actinomycetes</taxon>
        <taxon>Jiangellales</taxon>
        <taxon>Jiangellaceae</taxon>
        <taxon>Jiangella</taxon>
    </lineage>
</organism>
<feature type="transmembrane region" description="Helical" evidence="7">
    <location>
        <begin position="110"/>
        <end position="131"/>
    </location>
</feature>
<dbReference type="InterPro" id="IPR000515">
    <property type="entry name" value="MetI-like"/>
</dbReference>
<feature type="domain" description="ABC transmembrane type-1" evidence="8">
    <location>
        <begin position="75"/>
        <end position="267"/>
    </location>
</feature>
<dbReference type="CDD" id="cd06261">
    <property type="entry name" value="TM_PBP2"/>
    <property type="match status" value="1"/>
</dbReference>
<feature type="transmembrane region" description="Helical" evidence="7">
    <location>
        <begin position="15"/>
        <end position="36"/>
    </location>
</feature>
<reference evidence="10" key="1">
    <citation type="submission" date="2016-10" db="EMBL/GenBank/DDBJ databases">
        <authorList>
            <person name="Varghese N."/>
            <person name="Submissions S."/>
        </authorList>
    </citation>
    <scope>NUCLEOTIDE SEQUENCE [LARGE SCALE GENOMIC DNA]</scope>
    <source>
        <strain evidence="10">DSM 45237</strain>
    </source>
</reference>
<feature type="transmembrane region" description="Helical" evidence="7">
    <location>
        <begin position="199"/>
        <end position="226"/>
    </location>
</feature>
<evidence type="ECO:0000256" key="4">
    <source>
        <dbReference type="ARBA" id="ARBA00022692"/>
    </source>
</evidence>
<keyword evidence="10" id="KW-1185">Reference proteome</keyword>
<dbReference type="Gene3D" id="1.10.3720.10">
    <property type="entry name" value="MetI-like"/>
    <property type="match status" value="1"/>
</dbReference>
<keyword evidence="6 7" id="KW-0472">Membrane</keyword>
<dbReference type="Pfam" id="PF00528">
    <property type="entry name" value="BPD_transp_1"/>
    <property type="match status" value="1"/>
</dbReference>
<feature type="transmembrane region" description="Helical" evidence="7">
    <location>
        <begin position="246"/>
        <end position="267"/>
    </location>
</feature>
<evidence type="ECO:0000256" key="7">
    <source>
        <dbReference type="RuleBase" id="RU363032"/>
    </source>
</evidence>
<dbReference type="PANTHER" id="PTHR43744:SF12">
    <property type="entry name" value="ABC TRANSPORTER PERMEASE PROTEIN MG189-RELATED"/>
    <property type="match status" value="1"/>
</dbReference>
<dbReference type="SUPFAM" id="SSF161098">
    <property type="entry name" value="MetI-like"/>
    <property type="match status" value="1"/>
</dbReference>
<dbReference type="GO" id="GO:0055085">
    <property type="term" value="P:transmembrane transport"/>
    <property type="evidence" value="ECO:0007669"/>
    <property type="project" value="InterPro"/>
</dbReference>
<dbReference type="AlphaFoldDB" id="A0A1H5JHW9"/>
<evidence type="ECO:0000256" key="2">
    <source>
        <dbReference type="ARBA" id="ARBA00022448"/>
    </source>
</evidence>
<dbReference type="EMBL" id="FNUC01000003">
    <property type="protein sequence ID" value="SEE52059.1"/>
    <property type="molecule type" value="Genomic_DNA"/>
</dbReference>
<evidence type="ECO:0000256" key="1">
    <source>
        <dbReference type="ARBA" id="ARBA00004651"/>
    </source>
</evidence>
<keyword evidence="2 7" id="KW-0813">Transport</keyword>
<keyword evidence="4 7" id="KW-0812">Transmembrane</keyword>
<dbReference type="Proteomes" id="UP000181980">
    <property type="component" value="Unassembled WGS sequence"/>
</dbReference>
<comment type="subcellular location">
    <subcellularLocation>
        <location evidence="1 7">Cell membrane</location>
        <topology evidence="1 7">Multi-pass membrane protein</topology>
    </subcellularLocation>
</comment>
<evidence type="ECO:0000313" key="9">
    <source>
        <dbReference type="EMBL" id="SEE52059.1"/>
    </source>
</evidence>
<sequence length="281" mass="30580">MSAMPATLAKHGVKLWHLFLIPFCLIWVYPFVWVASSAFKSQSEMLLGGLSVIPEDWTFDNFRRAWDVANFGSYSINTVIFSFGVVAVVLIVSAMAGYALGRGNMGGRNVIIGVLVTTMFIPTGFTIIPVFELVNSLGLNNTLFGAVLAAAAPVHVVQILLFMGYFAGMPRELEEAARIDGAGYIRVFTRIMLPLAKPIIGTVTLFTFISSWNAFFIPLVFTLGAPDLRTLGVGMYSFYGQYTTDWTGLAAGAFISLLPIIAVFLFLQRTFVEGLAGAVKS</sequence>
<dbReference type="InterPro" id="IPR035906">
    <property type="entry name" value="MetI-like_sf"/>
</dbReference>
<protein>
    <submittedName>
        <fullName evidence="9">Carbohydrate ABC transporter membrane protein 2, CUT1 family</fullName>
    </submittedName>
</protein>
<evidence type="ECO:0000259" key="8">
    <source>
        <dbReference type="PROSITE" id="PS50928"/>
    </source>
</evidence>
<proteinExistence type="inferred from homology"/>
<keyword evidence="5 7" id="KW-1133">Transmembrane helix</keyword>
<comment type="similarity">
    <text evidence="7">Belongs to the binding-protein-dependent transport system permease family.</text>
</comment>
<accession>A0A1H5JHW9</accession>
<gene>
    <name evidence="9" type="ORF">SAMN04488561_1590</name>
</gene>
<evidence type="ECO:0000256" key="5">
    <source>
        <dbReference type="ARBA" id="ARBA00022989"/>
    </source>
</evidence>